<accession>A0ABP0UDB2</accession>
<dbReference type="InterPro" id="IPR001789">
    <property type="entry name" value="Sig_transdc_resp-reg_receiver"/>
</dbReference>
<feature type="domain" description="Histidine kinase" evidence="6">
    <location>
        <begin position="67"/>
        <end position="192"/>
    </location>
</feature>
<proteinExistence type="predicted"/>
<organism evidence="8 9">
    <name type="scientific">Sphagnum troendelagicum</name>
    <dbReference type="NCBI Taxonomy" id="128251"/>
    <lineage>
        <taxon>Eukaryota</taxon>
        <taxon>Viridiplantae</taxon>
        <taxon>Streptophyta</taxon>
        <taxon>Embryophyta</taxon>
        <taxon>Bryophyta</taxon>
        <taxon>Sphagnophytina</taxon>
        <taxon>Sphagnopsida</taxon>
        <taxon>Sphagnales</taxon>
        <taxon>Sphagnaceae</taxon>
        <taxon>Sphagnum</taxon>
    </lineage>
</organism>
<keyword evidence="9" id="KW-1185">Reference proteome</keyword>
<dbReference type="InterPro" id="IPR036890">
    <property type="entry name" value="HATPase_C_sf"/>
</dbReference>
<dbReference type="PROSITE" id="PS50110">
    <property type="entry name" value="RESPONSE_REGULATORY"/>
    <property type="match status" value="1"/>
</dbReference>
<dbReference type="InterPro" id="IPR005467">
    <property type="entry name" value="His_kinase_dom"/>
</dbReference>
<evidence type="ECO:0000256" key="5">
    <source>
        <dbReference type="PROSITE-ProRule" id="PRU00169"/>
    </source>
</evidence>
<dbReference type="SUPFAM" id="SSF52172">
    <property type="entry name" value="CheY-like"/>
    <property type="match status" value="1"/>
</dbReference>
<evidence type="ECO:0000259" key="6">
    <source>
        <dbReference type="PROSITE" id="PS50109"/>
    </source>
</evidence>
<keyword evidence="3" id="KW-0808">Transferase</keyword>
<sequence>MLEKKVATEWSKLMSSSFQCDCLGIRPHAGHWGWSCALGLADKLDLVQMMLDCAETMTSVLDDVTDMGNFLSNAIKFTPAGGKLDLNLQCEELTESSSILAKTAPQRIFTDGKVARIRFSVKDDGIGISADDQVKLFMPYSFVTSGWVQKSGVSGLGLSMAKRYVEGAGGTIGVESAEGKGSTLFFCIPFPLMHCDPSLNHKPSQSFSDSSLALLEKVELSNSLPSSGVTHDTTANGMLNTGREEPRAGNNGITQEVTDIAKLDGGSFQRKVLLVEDTCIIRIILRKILQNLNLQCDEAKNGQIAVDYYKQGRMYDLILEMPVMDGHEATRQLWLMGVKTPIIALTGNALQSD</sequence>
<dbReference type="InterPro" id="IPR004358">
    <property type="entry name" value="Sig_transdc_His_kin-like_C"/>
</dbReference>
<evidence type="ECO:0000259" key="7">
    <source>
        <dbReference type="PROSITE" id="PS50110"/>
    </source>
</evidence>
<dbReference type="PANTHER" id="PTHR43047">
    <property type="entry name" value="TWO-COMPONENT HISTIDINE PROTEIN KINASE"/>
    <property type="match status" value="1"/>
</dbReference>
<dbReference type="SUPFAM" id="SSF55874">
    <property type="entry name" value="ATPase domain of HSP90 chaperone/DNA topoisomerase II/histidine kinase"/>
    <property type="match status" value="1"/>
</dbReference>
<feature type="domain" description="Response regulatory" evidence="7">
    <location>
        <begin position="271"/>
        <end position="353"/>
    </location>
</feature>
<dbReference type="Gene3D" id="3.40.50.2300">
    <property type="match status" value="1"/>
</dbReference>
<evidence type="ECO:0000313" key="9">
    <source>
        <dbReference type="Proteomes" id="UP001497512"/>
    </source>
</evidence>
<dbReference type="PRINTS" id="PR00344">
    <property type="entry name" value="BCTRLSENSOR"/>
</dbReference>
<comment type="catalytic activity">
    <reaction evidence="1">
        <text>ATP + protein L-histidine = ADP + protein N-phospho-L-histidine.</text>
        <dbReference type="EC" id="2.7.13.3"/>
    </reaction>
</comment>
<evidence type="ECO:0000256" key="1">
    <source>
        <dbReference type="ARBA" id="ARBA00000085"/>
    </source>
</evidence>
<protein>
    <recommendedName>
        <fullName evidence="2">histidine kinase</fullName>
        <ecNumber evidence="2">2.7.13.3</ecNumber>
    </recommendedName>
</protein>
<dbReference type="PANTHER" id="PTHR43047:SF69">
    <property type="entry name" value="HISTIDINE KINASE CONTAINING CHEY-HOMOLOGOUS RECEIVER DOMAIN-RELATED"/>
    <property type="match status" value="1"/>
</dbReference>
<dbReference type="SMART" id="SM00387">
    <property type="entry name" value="HATPase_c"/>
    <property type="match status" value="1"/>
</dbReference>
<dbReference type="Pfam" id="PF02518">
    <property type="entry name" value="HATPase_c"/>
    <property type="match status" value="1"/>
</dbReference>
<keyword evidence="4" id="KW-0418">Kinase</keyword>
<dbReference type="Proteomes" id="UP001497512">
    <property type="component" value="Chromosome 3"/>
</dbReference>
<reference evidence="8" key="1">
    <citation type="submission" date="2024-02" db="EMBL/GenBank/DDBJ databases">
        <authorList>
            <consortium name="ELIXIR-Norway"/>
            <consortium name="Elixir Norway"/>
        </authorList>
    </citation>
    <scope>NUCLEOTIDE SEQUENCE</scope>
</reference>
<dbReference type="PROSITE" id="PS50109">
    <property type="entry name" value="HIS_KIN"/>
    <property type="match status" value="1"/>
</dbReference>
<dbReference type="InterPro" id="IPR003594">
    <property type="entry name" value="HATPase_dom"/>
</dbReference>
<evidence type="ECO:0000256" key="3">
    <source>
        <dbReference type="ARBA" id="ARBA00022679"/>
    </source>
</evidence>
<name>A0ABP0UDB2_9BRYO</name>
<evidence type="ECO:0000313" key="8">
    <source>
        <dbReference type="EMBL" id="CAK9219398.1"/>
    </source>
</evidence>
<dbReference type="EC" id="2.7.13.3" evidence="2"/>
<dbReference type="Pfam" id="PF00072">
    <property type="entry name" value="Response_reg"/>
    <property type="match status" value="1"/>
</dbReference>
<dbReference type="Gene3D" id="3.30.565.10">
    <property type="entry name" value="Histidine kinase-like ATPase, C-terminal domain"/>
    <property type="match status" value="1"/>
</dbReference>
<evidence type="ECO:0000256" key="4">
    <source>
        <dbReference type="ARBA" id="ARBA00022777"/>
    </source>
</evidence>
<dbReference type="InterPro" id="IPR011006">
    <property type="entry name" value="CheY-like_superfamily"/>
</dbReference>
<gene>
    <name evidence="8" type="ORF">CSSPTR1EN2_LOCUS14467</name>
</gene>
<dbReference type="EMBL" id="OZ019895">
    <property type="protein sequence ID" value="CAK9219398.1"/>
    <property type="molecule type" value="Genomic_DNA"/>
</dbReference>
<comment type="caution">
    <text evidence="5">Lacks conserved residue(s) required for the propagation of feature annotation.</text>
</comment>
<dbReference type="CDD" id="cd17546">
    <property type="entry name" value="REC_hyHK_CKI1_RcsC-like"/>
    <property type="match status" value="1"/>
</dbReference>
<evidence type="ECO:0000256" key="2">
    <source>
        <dbReference type="ARBA" id="ARBA00012438"/>
    </source>
</evidence>